<feature type="domain" description="Trs120/TRAPPC9 TPR region" evidence="5">
    <location>
        <begin position="367"/>
        <end position="685"/>
    </location>
</feature>
<dbReference type="GO" id="GO:0005802">
    <property type="term" value="C:trans-Golgi network"/>
    <property type="evidence" value="ECO:0007669"/>
    <property type="project" value="TreeGrafter"/>
</dbReference>
<dbReference type="InterPro" id="IPR058568">
    <property type="entry name" value="Ig_TRAPPC9_Trs120_4th"/>
</dbReference>
<dbReference type="InterPro" id="IPR058563">
    <property type="entry name" value="Trs120_TRAPPC9_N"/>
</dbReference>
<evidence type="ECO:0000313" key="10">
    <source>
        <dbReference type="Proteomes" id="UP000714275"/>
    </source>
</evidence>
<comment type="subcellular location">
    <subcellularLocation>
        <location evidence="1">Golgi apparatus</location>
    </subcellularLocation>
</comment>
<protein>
    <submittedName>
        <fullName evidence="9">TRAPP II complex</fullName>
    </submittedName>
</protein>
<dbReference type="InterPro" id="IPR058564">
    <property type="entry name" value="TPR_TRAPPC9_Trs120"/>
</dbReference>
<feature type="domain" description="Trs120/TRAPPC9 fourth Ig-like" evidence="8">
    <location>
        <begin position="1245"/>
        <end position="1331"/>
    </location>
</feature>
<evidence type="ECO:0000256" key="3">
    <source>
        <dbReference type="SAM" id="SignalP"/>
    </source>
</evidence>
<feature type="domain" description="Trs120/TRAPPC9 third Ig-like" evidence="7">
    <location>
        <begin position="1088"/>
        <end position="1219"/>
    </location>
</feature>
<organism evidence="9 10">
    <name type="scientific">Suillus placidus</name>
    <dbReference type="NCBI Taxonomy" id="48579"/>
    <lineage>
        <taxon>Eukaryota</taxon>
        <taxon>Fungi</taxon>
        <taxon>Dikarya</taxon>
        <taxon>Basidiomycota</taxon>
        <taxon>Agaricomycotina</taxon>
        <taxon>Agaricomycetes</taxon>
        <taxon>Agaricomycetidae</taxon>
        <taxon>Boletales</taxon>
        <taxon>Suillineae</taxon>
        <taxon>Suillaceae</taxon>
        <taxon>Suillus</taxon>
    </lineage>
</organism>
<dbReference type="Pfam" id="PF08626">
    <property type="entry name" value="TRAPPC9-Trs120"/>
    <property type="match status" value="1"/>
</dbReference>
<evidence type="ECO:0000256" key="1">
    <source>
        <dbReference type="ARBA" id="ARBA00004555"/>
    </source>
</evidence>
<feature type="domain" description="Trs120/TRAPPC9 first Ig-like" evidence="6">
    <location>
        <begin position="699"/>
        <end position="900"/>
    </location>
</feature>
<evidence type="ECO:0000259" key="4">
    <source>
        <dbReference type="Pfam" id="PF08626"/>
    </source>
</evidence>
<feature type="chain" id="PRO_5040418704" evidence="3">
    <location>
        <begin position="19"/>
        <end position="1349"/>
    </location>
</feature>
<dbReference type="InterPro" id="IPR058567">
    <property type="entry name" value="Ig_TRAPPC9_Trs120_3rd"/>
</dbReference>
<accession>A0A9P7D845</accession>
<proteinExistence type="predicted"/>
<feature type="signal peptide" evidence="3">
    <location>
        <begin position="1"/>
        <end position="18"/>
    </location>
</feature>
<name>A0A9P7D845_9AGAM</name>
<sequence>MNSHAFAALAHIQILVLPVGPIPRAAFEKYAAEIRTFDSIRLGDIPAGMKDERARFMPNPLSSGNLYLSYPSHPAPPRHMSLSLFRPSHFTLGIIGVAACSSSYSLASALKQFENTVLDISPEGSTFPLAKVCFAFEDEESAGSTGLRDTLPGIVSIPSVMGNKKLYIGTLLADLCSHILAELGRVYHVLESPIGNEYLNSAIFPILPSPSEMPLSLSSGNIGYFSHSSQPELDSSSLATPGIQIKRSSTAGPGISHTASFIQRQSTLGPPAVRKRPSAIGAVSSHGRLYKVLGDFFLLAGRTEDALLWYAEAIVLFKTGQDPVWHASVLEGMATVFVLDTWSAGQGLQSSVSNNGVKEPWADIYEQLSQAVALYHKAPVPSELSQDHSLLALTYCTAVMRQTSLLFCTWSTKGWGALAFASMLQPGSTSYTQKTTSDSSWTNLERLSIMSGVSRSQIANTVSQAHGPWLLHLGPHERLTILQSMASIYSSLGYKRKEAFILREVISCIMDLIVCGREENDVLWKSDVGSASIGNRSENGDEVNIVGKGAVGVRQNEILAGNQSILKLLVRACKVLGVDLEAVGVAKATDGTSSEIGGGDSNDCPVEDLEGSADVARESFGWSELQVGVIREAIAVAEALPAPDPLAVARISLSALRTMHSVLASSDQYHLYQTAGRALAAMRRRGDAPAVEYWAGHPIMSIALLPLALHRLPIENLFSILTAKSSATNSLLGGITDPFLYNPRKSSGPQSKNLIVQGEPIELTITLRNPYVFDLEIQSISLSTTGVEFESSPVSALVIPPNTLYSITIIGTAKTRGTLVFRGCIVQAPWGAPREFLLPVPTDADQNLFARRQSAVKCEIGRTKYWGLDSRPWEKDERRLSTLLPSLKIPPQFLQCVVVPEQPLLRIRWTSLTHGAVMLYNGEESTIRLTLENISALPIDFLRLSFEDSTIGPAQEALSEGELSVFETYETEFDLLHRKALSWRNEKEITNILPNQKVVLSVTCVGKVGCAHGTVHISYSQVNREHEEPVPASEVFYTRQLSYPVTVTVYHMLECHDLRLMPMVDVNYDDINHRASNSVHLLPEVDDPAEWCLFAIDVRNTYGLPFEVTFEREQAGTESAAVSSTVPPGSMSRIILPVKKFRLSDDQISQSIPTLSDRQFVVGKSKLSIEEEQAQRELFWYREELLKIVSARWKETNGDRHGYLSLRQQRLTLPMLKVLRTDVVPVDLTLIMDTPDNSLQELDYSGGKYIASPNEMFYLRVEVANSSLSPLAMALDLMFDPAEQVLSEGVLSNMAIGKLKPDETKAVEVPLCFLCTGRFEIGAEVRTTGTLKDSRVGASRICVSVREDG</sequence>
<dbReference type="EMBL" id="JABBWD010000003">
    <property type="protein sequence ID" value="KAG1782538.1"/>
    <property type="molecule type" value="Genomic_DNA"/>
</dbReference>
<comment type="caution">
    <text evidence="9">The sequence shown here is derived from an EMBL/GenBank/DDBJ whole genome shotgun (WGS) entry which is preliminary data.</text>
</comment>
<evidence type="ECO:0000313" key="9">
    <source>
        <dbReference type="EMBL" id="KAG1782538.1"/>
    </source>
</evidence>
<evidence type="ECO:0000259" key="6">
    <source>
        <dbReference type="Pfam" id="PF26254"/>
    </source>
</evidence>
<dbReference type="Pfam" id="PF26282">
    <property type="entry name" value="Ig_TRAPPC9-Trs120_3rd"/>
    <property type="match status" value="1"/>
</dbReference>
<dbReference type="PANTHER" id="PTHR21512:SF5">
    <property type="entry name" value="TRAFFICKING PROTEIN PARTICLE COMPLEX SUBUNIT 9"/>
    <property type="match status" value="1"/>
</dbReference>
<evidence type="ECO:0000259" key="7">
    <source>
        <dbReference type="Pfam" id="PF26282"/>
    </source>
</evidence>
<dbReference type="InterPro" id="IPR013935">
    <property type="entry name" value="Trs120_TRAPPC9"/>
</dbReference>
<dbReference type="Pfam" id="PF26251">
    <property type="entry name" value="TPR_TRAPPC9-Trs120"/>
    <property type="match status" value="1"/>
</dbReference>
<dbReference type="InterPro" id="IPR058565">
    <property type="entry name" value="Ig_TRAPPC9_Trs120_1st"/>
</dbReference>
<keyword evidence="10" id="KW-1185">Reference proteome</keyword>
<keyword evidence="3" id="KW-0732">Signal</keyword>
<dbReference type="Pfam" id="PF26280">
    <property type="entry name" value="Ig_TRAPPC9-Trs120_2nd"/>
    <property type="match status" value="1"/>
</dbReference>
<feature type="domain" description="Trs120/TRAPPC9 N-terminal" evidence="4">
    <location>
        <begin position="6"/>
        <end position="343"/>
    </location>
</feature>
<evidence type="ECO:0000259" key="5">
    <source>
        <dbReference type="Pfam" id="PF26251"/>
    </source>
</evidence>
<dbReference type="OrthoDB" id="27962at2759"/>
<evidence type="ECO:0000259" key="8">
    <source>
        <dbReference type="Pfam" id="PF26283"/>
    </source>
</evidence>
<keyword evidence="2" id="KW-0333">Golgi apparatus</keyword>
<dbReference type="PANTHER" id="PTHR21512">
    <property type="entry name" value="TRAFFICKING PROTEIN PARTICLE COMPLEX SUBUNIT 9"/>
    <property type="match status" value="1"/>
</dbReference>
<evidence type="ECO:0000256" key="2">
    <source>
        <dbReference type="ARBA" id="ARBA00023034"/>
    </source>
</evidence>
<dbReference type="Pfam" id="PF26254">
    <property type="entry name" value="Ig_TRAPPC9-Trs120_1st"/>
    <property type="match status" value="1"/>
</dbReference>
<dbReference type="Pfam" id="PF26283">
    <property type="entry name" value="Ig_TRAPPC9-Trs120_4th"/>
    <property type="match status" value="1"/>
</dbReference>
<reference evidence="9" key="1">
    <citation type="journal article" date="2020" name="New Phytol.">
        <title>Comparative genomics reveals dynamic genome evolution in host specialist ectomycorrhizal fungi.</title>
        <authorList>
            <person name="Lofgren L.A."/>
            <person name="Nguyen N.H."/>
            <person name="Vilgalys R."/>
            <person name="Ruytinx J."/>
            <person name="Liao H.L."/>
            <person name="Branco S."/>
            <person name="Kuo A."/>
            <person name="LaButti K."/>
            <person name="Lipzen A."/>
            <person name="Andreopoulos W."/>
            <person name="Pangilinan J."/>
            <person name="Riley R."/>
            <person name="Hundley H."/>
            <person name="Na H."/>
            <person name="Barry K."/>
            <person name="Grigoriev I.V."/>
            <person name="Stajich J.E."/>
            <person name="Kennedy P.G."/>
        </authorList>
    </citation>
    <scope>NUCLEOTIDE SEQUENCE</scope>
    <source>
        <strain evidence="9">DOB743</strain>
    </source>
</reference>
<gene>
    <name evidence="9" type="ORF">EV702DRAFT_960891</name>
</gene>
<dbReference type="Proteomes" id="UP000714275">
    <property type="component" value="Unassembled WGS sequence"/>
</dbReference>